<evidence type="ECO:0000313" key="1">
    <source>
        <dbReference type="EMBL" id="KAG0249471.1"/>
    </source>
</evidence>
<evidence type="ECO:0000313" key="2">
    <source>
        <dbReference type="Proteomes" id="UP000726737"/>
    </source>
</evidence>
<dbReference type="Proteomes" id="UP000726737">
    <property type="component" value="Unassembled WGS sequence"/>
</dbReference>
<dbReference type="EMBL" id="JAAAJA010000815">
    <property type="protein sequence ID" value="KAG0249471.1"/>
    <property type="molecule type" value="Genomic_DNA"/>
</dbReference>
<gene>
    <name evidence="1" type="ORF">BG011_009272</name>
</gene>
<accession>A0A9P6TWV8</accession>
<sequence>MEVWFRIFAIAHGPKAHLRPLVGIPKSKCYMMFMCASSLHVCEKCFGLAGYNADSLYKLPLPIPILLPRRPTNAITYLGERLDPNWTIRMCLSCRQDHILNFEEPFPRLAEKDELERSELYQKYPCTLLVPELRHLPYVNEITAVKHMRRHFGGNVGVKAYQGSTEEYDEKTGTRIRWYQLQE</sequence>
<keyword evidence="2" id="KW-1185">Reference proteome</keyword>
<protein>
    <submittedName>
        <fullName evidence="1">Uncharacterized protein</fullName>
    </submittedName>
</protein>
<name>A0A9P6TWV8_9FUNG</name>
<organism evidence="1 2">
    <name type="scientific">Mortierella polycephala</name>
    <dbReference type="NCBI Taxonomy" id="41804"/>
    <lineage>
        <taxon>Eukaryota</taxon>
        <taxon>Fungi</taxon>
        <taxon>Fungi incertae sedis</taxon>
        <taxon>Mucoromycota</taxon>
        <taxon>Mortierellomycotina</taxon>
        <taxon>Mortierellomycetes</taxon>
        <taxon>Mortierellales</taxon>
        <taxon>Mortierellaceae</taxon>
        <taxon>Mortierella</taxon>
    </lineage>
</organism>
<dbReference type="OrthoDB" id="2404831at2759"/>
<comment type="caution">
    <text evidence="1">The sequence shown here is derived from an EMBL/GenBank/DDBJ whole genome shotgun (WGS) entry which is preliminary data.</text>
</comment>
<reference evidence="1" key="1">
    <citation type="journal article" date="2020" name="Fungal Divers.">
        <title>Resolving the Mortierellaceae phylogeny through synthesis of multi-gene phylogenetics and phylogenomics.</title>
        <authorList>
            <person name="Vandepol N."/>
            <person name="Liber J."/>
            <person name="Desiro A."/>
            <person name="Na H."/>
            <person name="Kennedy M."/>
            <person name="Barry K."/>
            <person name="Grigoriev I.V."/>
            <person name="Miller A.N."/>
            <person name="O'Donnell K."/>
            <person name="Stajich J.E."/>
            <person name="Bonito G."/>
        </authorList>
    </citation>
    <scope>NUCLEOTIDE SEQUENCE</scope>
    <source>
        <strain evidence="1">KOD948</strain>
    </source>
</reference>
<dbReference type="AlphaFoldDB" id="A0A9P6TWV8"/>
<proteinExistence type="predicted"/>